<dbReference type="GO" id="GO:0005524">
    <property type="term" value="F:ATP binding"/>
    <property type="evidence" value="ECO:0007669"/>
    <property type="project" value="UniProtKB-UniRule"/>
</dbReference>
<dbReference type="NCBIfam" id="NF000848">
    <property type="entry name" value="PRK00074.1"/>
    <property type="match status" value="1"/>
</dbReference>
<dbReference type="NCBIfam" id="TIGR00888">
    <property type="entry name" value="guaA_Nterm"/>
    <property type="match status" value="1"/>
</dbReference>
<keyword evidence="7 9" id="KW-0067">ATP-binding</keyword>
<keyword evidence="8 9" id="KW-0315">Glutamine amidotransferase</keyword>
<dbReference type="InterPro" id="IPR001674">
    <property type="entry name" value="GMP_synth_C"/>
</dbReference>
<feature type="active site" evidence="9">
    <location>
        <position position="176"/>
    </location>
</feature>
<dbReference type="SUPFAM" id="SSF52317">
    <property type="entry name" value="Class I glutamine amidotransferase-like"/>
    <property type="match status" value="1"/>
</dbReference>
<organism evidence="12 13">
    <name type="scientific">Atopostipes suicloacalis DSM 15692</name>
    <dbReference type="NCBI Taxonomy" id="1121025"/>
    <lineage>
        <taxon>Bacteria</taxon>
        <taxon>Bacillati</taxon>
        <taxon>Bacillota</taxon>
        <taxon>Bacilli</taxon>
        <taxon>Lactobacillales</taxon>
        <taxon>Carnobacteriaceae</taxon>
        <taxon>Atopostipes</taxon>
    </lineage>
</organism>
<protein>
    <recommendedName>
        <fullName evidence="9">GMP synthase [glutamine-hydrolyzing]</fullName>
        <ecNumber evidence="9">6.3.5.2</ecNumber>
    </recommendedName>
    <alternativeName>
        <fullName evidence="9">GMP synthetase</fullName>
    </alternativeName>
    <alternativeName>
        <fullName evidence="9">Glutamine amidotransferase</fullName>
    </alternativeName>
</protein>
<proteinExistence type="inferred from homology"/>
<dbReference type="PANTHER" id="PTHR11922:SF2">
    <property type="entry name" value="GMP SYNTHASE [GLUTAMINE-HYDROLYZING]"/>
    <property type="match status" value="1"/>
</dbReference>
<evidence type="ECO:0000256" key="5">
    <source>
        <dbReference type="ARBA" id="ARBA00022749"/>
    </source>
</evidence>
<dbReference type="FunFam" id="3.30.300.10:FF:000002">
    <property type="entry name" value="GMP synthase [glutamine-hydrolyzing]"/>
    <property type="match status" value="1"/>
</dbReference>
<comment type="function">
    <text evidence="1 9">Catalyzes the synthesis of GMP from XMP.</text>
</comment>
<feature type="domain" description="GMPS ATP-PPase" evidence="11">
    <location>
        <begin position="203"/>
        <end position="392"/>
    </location>
</feature>
<dbReference type="Gene3D" id="3.40.50.880">
    <property type="match status" value="1"/>
</dbReference>
<dbReference type="InterPro" id="IPR022955">
    <property type="entry name" value="GMP_synthase"/>
</dbReference>
<comment type="caution">
    <text evidence="9">Lacks conserved residue(s) required for the propagation of feature annotation.</text>
</comment>
<dbReference type="FunFam" id="3.40.50.620:FF:000001">
    <property type="entry name" value="GMP synthase [glutamine-hydrolyzing]"/>
    <property type="match status" value="1"/>
</dbReference>
<dbReference type="EC" id="6.3.5.2" evidence="9"/>
<comment type="pathway">
    <text evidence="2 9">Purine metabolism; GMP biosynthesis; GMP from XMP (L-Gln route): step 1/1.</text>
</comment>
<dbReference type="SUPFAM" id="SSF52402">
    <property type="entry name" value="Adenine nucleotide alpha hydrolases-like"/>
    <property type="match status" value="1"/>
</dbReference>
<keyword evidence="5 9" id="KW-0332">GMP biosynthesis</keyword>
<keyword evidence="13" id="KW-1185">Reference proteome</keyword>
<keyword evidence="3 9" id="KW-0436">Ligase</keyword>
<evidence type="ECO:0000256" key="4">
    <source>
        <dbReference type="ARBA" id="ARBA00022741"/>
    </source>
</evidence>
<reference evidence="12 13" key="1">
    <citation type="submission" date="2016-11" db="EMBL/GenBank/DDBJ databases">
        <authorList>
            <person name="Jaros S."/>
            <person name="Januszkiewicz K."/>
            <person name="Wedrychowicz H."/>
        </authorList>
    </citation>
    <scope>NUCLEOTIDE SEQUENCE [LARGE SCALE GENOMIC DNA]</scope>
    <source>
        <strain evidence="12 13">DSM 15692</strain>
    </source>
</reference>
<comment type="subunit">
    <text evidence="9">Homodimer.</text>
</comment>
<dbReference type="OrthoDB" id="9802219at2"/>
<evidence type="ECO:0000256" key="3">
    <source>
        <dbReference type="ARBA" id="ARBA00022598"/>
    </source>
</evidence>
<dbReference type="Pfam" id="PF00958">
    <property type="entry name" value="GMP_synt_C"/>
    <property type="match status" value="1"/>
</dbReference>
<dbReference type="GO" id="GO:0003921">
    <property type="term" value="F:GMP synthase activity"/>
    <property type="evidence" value="ECO:0007669"/>
    <property type="project" value="InterPro"/>
</dbReference>
<dbReference type="InterPro" id="IPR025777">
    <property type="entry name" value="GMPS_ATP_PPase_dom"/>
</dbReference>
<evidence type="ECO:0000256" key="8">
    <source>
        <dbReference type="ARBA" id="ARBA00022962"/>
    </source>
</evidence>
<dbReference type="Proteomes" id="UP000184128">
    <property type="component" value="Unassembled WGS sequence"/>
</dbReference>
<dbReference type="PANTHER" id="PTHR11922">
    <property type="entry name" value="GMP SYNTHASE-RELATED"/>
    <property type="match status" value="1"/>
</dbReference>
<dbReference type="InterPro" id="IPR014729">
    <property type="entry name" value="Rossmann-like_a/b/a_fold"/>
</dbReference>
<keyword evidence="4 9" id="KW-0547">Nucleotide-binding</keyword>
<dbReference type="CDD" id="cd01742">
    <property type="entry name" value="GATase1_GMP_Synthase"/>
    <property type="match status" value="1"/>
</dbReference>
<dbReference type="Pfam" id="PF00117">
    <property type="entry name" value="GATase"/>
    <property type="match status" value="1"/>
</dbReference>
<dbReference type="InterPro" id="IPR017926">
    <property type="entry name" value="GATASE"/>
</dbReference>
<dbReference type="InterPro" id="IPR004739">
    <property type="entry name" value="GMP_synth_GATase"/>
</dbReference>
<dbReference type="STRING" id="1121025.SAMN02745249_01296"/>
<dbReference type="HAMAP" id="MF_00344">
    <property type="entry name" value="GMP_synthase"/>
    <property type="match status" value="1"/>
</dbReference>
<feature type="active site" evidence="9">
    <location>
        <position position="178"/>
    </location>
</feature>
<gene>
    <name evidence="9" type="primary">guaA</name>
    <name evidence="12" type="ORF">SAMN02745249_01296</name>
</gene>
<evidence type="ECO:0000259" key="11">
    <source>
        <dbReference type="PROSITE" id="PS51553"/>
    </source>
</evidence>
<dbReference type="Gene3D" id="3.30.300.10">
    <property type="match status" value="1"/>
</dbReference>
<dbReference type="InterPro" id="IPR022310">
    <property type="entry name" value="NAD/GMP_synthase"/>
</dbReference>
<evidence type="ECO:0000313" key="12">
    <source>
        <dbReference type="EMBL" id="SHE85343.1"/>
    </source>
</evidence>
<dbReference type="NCBIfam" id="TIGR00884">
    <property type="entry name" value="guaA_Cterm"/>
    <property type="match status" value="1"/>
</dbReference>
<keyword evidence="6 9" id="KW-0658">Purine biosynthesis</keyword>
<dbReference type="RefSeq" id="WP_073297960.1">
    <property type="nucleotide sequence ID" value="NZ_FQUF01000017.1"/>
</dbReference>
<sequence>MDELVTKNVPTLAVIDFGSQFNQVIARRVRELGVYSELFPYNVSMETLKENNVQGLIFTGGPRRVLHADAFKVDPAIYELGLPILAIDYGAQLMVDQLGGMVKEVEHSETEVATLNLLETDNSLFKGLNAEEKVWQSVSDQIAALPEGFEVIANADHDENAVIFNKEKSFYGVQFHPETGQTEKGKQLIENFVKDICGFAGDWDMGQFIDLEVEKIRKQVGDKKVLLGLSGGVDSSVTGVLLNKAIGDQLVCIFVDHGLLRKNEAEQVMENLSGKFGLNIVHVEAQDRYLSKLVGVSDPEEKRKVIGNEFIEVFSDEARRLDGVEFLAQGTLYTDIIESGTETAETIKSHHNVGGLPEDLEFELIEPMNTLFKDEVRALGEELGMPADLVWRQPFPGPGLGVRVLGEITREKLEVVRESDAILREEIKNAGLERDIWQYFTVLPGFKTVGVTDDKRTYDYTIGIRAINSVDGVTADWARIPLDLLDKISKRITNEVDGINRVVYDITSKPPATVEWE</sequence>
<evidence type="ECO:0000256" key="1">
    <source>
        <dbReference type="ARBA" id="ARBA00002332"/>
    </source>
</evidence>
<evidence type="ECO:0000256" key="9">
    <source>
        <dbReference type="HAMAP-Rule" id="MF_00344"/>
    </source>
</evidence>
<evidence type="ECO:0000256" key="7">
    <source>
        <dbReference type="ARBA" id="ARBA00022840"/>
    </source>
</evidence>
<dbReference type="Pfam" id="PF02540">
    <property type="entry name" value="NAD_synthase"/>
    <property type="match status" value="1"/>
</dbReference>
<dbReference type="CDD" id="cd01997">
    <property type="entry name" value="GMP_synthase_C"/>
    <property type="match status" value="1"/>
</dbReference>
<dbReference type="Gene3D" id="3.40.50.620">
    <property type="entry name" value="HUPs"/>
    <property type="match status" value="1"/>
</dbReference>
<evidence type="ECO:0000313" key="13">
    <source>
        <dbReference type="Proteomes" id="UP000184128"/>
    </source>
</evidence>
<name>A0A1M4WW95_9LACT</name>
<comment type="catalytic activity">
    <reaction evidence="9">
        <text>XMP + L-glutamine + ATP + H2O = GMP + L-glutamate + AMP + diphosphate + 2 H(+)</text>
        <dbReference type="Rhea" id="RHEA:11680"/>
        <dbReference type="ChEBI" id="CHEBI:15377"/>
        <dbReference type="ChEBI" id="CHEBI:15378"/>
        <dbReference type="ChEBI" id="CHEBI:29985"/>
        <dbReference type="ChEBI" id="CHEBI:30616"/>
        <dbReference type="ChEBI" id="CHEBI:33019"/>
        <dbReference type="ChEBI" id="CHEBI:57464"/>
        <dbReference type="ChEBI" id="CHEBI:58115"/>
        <dbReference type="ChEBI" id="CHEBI:58359"/>
        <dbReference type="ChEBI" id="CHEBI:456215"/>
        <dbReference type="EC" id="6.3.5.2"/>
    </reaction>
</comment>
<feature type="binding site" evidence="10">
    <location>
        <begin position="230"/>
        <end position="236"/>
    </location>
    <ligand>
        <name>ATP</name>
        <dbReference type="ChEBI" id="CHEBI:30616"/>
    </ligand>
</feature>
<accession>A0A1M4WW95</accession>
<dbReference type="PROSITE" id="PS51273">
    <property type="entry name" value="GATASE_TYPE_1"/>
    <property type="match status" value="1"/>
</dbReference>
<dbReference type="PROSITE" id="PS51553">
    <property type="entry name" value="GMPS_ATP_PPASE"/>
    <property type="match status" value="1"/>
</dbReference>
<dbReference type="UniPathway" id="UPA00189">
    <property type="reaction ID" value="UER00296"/>
</dbReference>
<evidence type="ECO:0000256" key="10">
    <source>
        <dbReference type="PROSITE-ProRule" id="PRU00886"/>
    </source>
</evidence>
<dbReference type="GO" id="GO:0005829">
    <property type="term" value="C:cytosol"/>
    <property type="evidence" value="ECO:0007669"/>
    <property type="project" value="TreeGrafter"/>
</dbReference>
<dbReference type="AlphaFoldDB" id="A0A1M4WW95"/>
<dbReference type="EMBL" id="FQUF01000017">
    <property type="protein sequence ID" value="SHE85343.1"/>
    <property type="molecule type" value="Genomic_DNA"/>
</dbReference>
<evidence type="ECO:0000256" key="2">
    <source>
        <dbReference type="ARBA" id="ARBA00005153"/>
    </source>
</evidence>
<evidence type="ECO:0000256" key="6">
    <source>
        <dbReference type="ARBA" id="ARBA00022755"/>
    </source>
</evidence>
<dbReference type="InterPro" id="IPR029062">
    <property type="entry name" value="Class_I_gatase-like"/>
</dbReference>